<name>M5RSL7_9BACT</name>
<sequence>MIPTAKCCEIIAKWSDLGQSRLRSHPQHSAWPDLLARFGRSDP</sequence>
<organism evidence="1 2">
    <name type="scientific">Rhodopirellula maiorica SM1</name>
    <dbReference type="NCBI Taxonomy" id="1265738"/>
    <lineage>
        <taxon>Bacteria</taxon>
        <taxon>Pseudomonadati</taxon>
        <taxon>Planctomycetota</taxon>
        <taxon>Planctomycetia</taxon>
        <taxon>Pirellulales</taxon>
        <taxon>Pirellulaceae</taxon>
        <taxon>Novipirellula</taxon>
    </lineage>
</organism>
<accession>M5RSL7</accession>
<evidence type="ECO:0000313" key="1">
    <source>
        <dbReference type="EMBL" id="EMI22211.1"/>
    </source>
</evidence>
<protein>
    <submittedName>
        <fullName evidence="1">Uncharacterized protein</fullName>
    </submittedName>
</protein>
<proteinExistence type="predicted"/>
<comment type="caution">
    <text evidence="1">The sequence shown here is derived from an EMBL/GenBank/DDBJ whole genome shotgun (WGS) entry which is preliminary data.</text>
</comment>
<gene>
    <name evidence="1" type="ORF">RMSM_00864</name>
</gene>
<evidence type="ECO:0000313" key="2">
    <source>
        <dbReference type="Proteomes" id="UP000011991"/>
    </source>
</evidence>
<keyword evidence="2" id="KW-1185">Reference proteome</keyword>
<dbReference type="PATRIC" id="fig|1265738.3.peg.862"/>
<dbReference type="EMBL" id="ANOG01000136">
    <property type="protein sequence ID" value="EMI22211.1"/>
    <property type="molecule type" value="Genomic_DNA"/>
</dbReference>
<dbReference type="AlphaFoldDB" id="M5RSL7"/>
<dbReference type="Proteomes" id="UP000011991">
    <property type="component" value="Unassembled WGS sequence"/>
</dbReference>
<reference evidence="1 2" key="1">
    <citation type="journal article" date="2013" name="Mar. Genomics">
        <title>Expression of sulfatases in Rhodopirellula baltica and the diversity of sulfatases in the genus Rhodopirellula.</title>
        <authorList>
            <person name="Wegner C.E."/>
            <person name="Richter-Heitmann T."/>
            <person name="Klindworth A."/>
            <person name="Klockow C."/>
            <person name="Richter M."/>
            <person name="Achstetter T."/>
            <person name="Glockner F.O."/>
            <person name="Harder J."/>
        </authorList>
    </citation>
    <scope>NUCLEOTIDE SEQUENCE [LARGE SCALE GENOMIC DNA]</scope>
    <source>
        <strain evidence="1 2">SM1</strain>
    </source>
</reference>